<feature type="non-terminal residue" evidence="2">
    <location>
        <position position="168"/>
    </location>
</feature>
<protein>
    <recommendedName>
        <fullName evidence="1">Thioredoxin domain-containing protein</fullName>
    </recommendedName>
</protein>
<dbReference type="PANTHER" id="PTHR42852">
    <property type="entry name" value="THIOL:DISULFIDE INTERCHANGE PROTEIN DSBE"/>
    <property type="match status" value="1"/>
</dbReference>
<accession>A0A382Y3V6</accession>
<dbReference type="GO" id="GO:0016491">
    <property type="term" value="F:oxidoreductase activity"/>
    <property type="evidence" value="ECO:0007669"/>
    <property type="project" value="InterPro"/>
</dbReference>
<reference evidence="2" key="1">
    <citation type="submission" date="2018-05" db="EMBL/GenBank/DDBJ databases">
        <authorList>
            <person name="Lanie J.A."/>
            <person name="Ng W.-L."/>
            <person name="Kazmierczak K.M."/>
            <person name="Andrzejewski T.M."/>
            <person name="Davidsen T.M."/>
            <person name="Wayne K.J."/>
            <person name="Tettelin H."/>
            <person name="Glass J.I."/>
            <person name="Rusch D."/>
            <person name="Podicherti R."/>
            <person name="Tsui H.-C.T."/>
            <person name="Winkler M.E."/>
        </authorList>
    </citation>
    <scope>NUCLEOTIDE SEQUENCE</scope>
</reference>
<organism evidence="2">
    <name type="scientific">marine metagenome</name>
    <dbReference type="NCBI Taxonomy" id="408172"/>
    <lineage>
        <taxon>unclassified sequences</taxon>
        <taxon>metagenomes</taxon>
        <taxon>ecological metagenomes</taxon>
    </lineage>
</organism>
<dbReference type="EMBL" id="UINC01172393">
    <property type="protein sequence ID" value="SVD77451.1"/>
    <property type="molecule type" value="Genomic_DNA"/>
</dbReference>
<evidence type="ECO:0000259" key="1">
    <source>
        <dbReference type="PROSITE" id="PS51352"/>
    </source>
</evidence>
<dbReference type="InterPro" id="IPR050553">
    <property type="entry name" value="Thioredoxin_ResA/DsbE_sf"/>
</dbReference>
<feature type="domain" description="Thioredoxin" evidence="1">
    <location>
        <begin position="17"/>
        <end position="160"/>
    </location>
</feature>
<dbReference type="CDD" id="cd02966">
    <property type="entry name" value="TlpA_like_family"/>
    <property type="match status" value="1"/>
</dbReference>
<dbReference type="InterPro" id="IPR036249">
    <property type="entry name" value="Thioredoxin-like_sf"/>
</dbReference>
<gene>
    <name evidence="2" type="ORF">METZ01_LOCUS430305</name>
</gene>
<dbReference type="PROSITE" id="PS51352">
    <property type="entry name" value="THIOREDOXIN_2"/>
    <property type="match status" value="1"/>
</dbReference>
<dbReference type="InterPro" id="IPR013766">
    <property type="entry name" value="Thioredoxin_domain"/>
</dbReference>
<dbReference type="SUPFAM" id="SSF52833">
    <property type="entry name" value="Thioredoxin-like"/>
    <property type="match status" value="1"/>
</dbReference>
<sequence length="168" mass="19545">MKTIYWTALLILFTYNWAGTQHLPKMKLKDLNNKRQELSQYYKGGPLLLNFWNLACEPCKKEMKELDKLNIRYNDQGFKYVSINIDTPRQMSKVKSYINSQKFSFTVLSDPRAELFRKMGGKVMPFVIIADSTGEITNRHVGYNPGDEKELEKEILHLLMGQQPSTDS</sequence>
<dbReference type="InterPro" id="IPR013740">
    <property type="entry name" value="Redoxin"/>
</dbReference>
<proteinExistence type="predicted"/>
<name>A0A382Y3V6_9ZZZZ</name>
<dbReference type="AlphaFoldDB" id="A0A382Y3V6"/>
<dbReference type="PANTHER" id="PTHR42852:SF17">
    <property type="entry name" value="THIOREDOXIN-LIKE PROTEIN HI_1115"/>
    <property type="match status" value="1"/>
</dbReference>
<dbReference type="Pfam" id="PF08534">
    <property type="entry name" value="Redoxin"/>
    <property type="match status" value="1"/>
</dbReference>
<dbReference type="Gene3D" id="3.40.30.10">
    <property type="entry name" value="Glutaredoxin"/>
    <property type="match status" value="1"/>
</dbReference>
<evidence type="ECO:0000313" key="2">
    <source>
        <dbReference type="EMBL" id="SVD77451.1"/>
    </source>
</evidence>